<keyword evidence="5" id="KW-1185">Reference proteome</keyword>
<feature type="chain" id="PRO_5022855506" description="DUF7223 domain-containing protein" evidence="2">
    <location>
        <begin position="23"/>
        <end position="716"/>
    </location>
</feature>
<feature type="compositionally biased region" description="Acidic residues" evidence="1">
    <location>
        <begin position="483"/>
        <end position="498"/>
    </location>
</feature>
<dbReference type="OrthoDB" id="73875at2759"/>
<dbReference type="AlphaFoldDB" id="A0A5C3Q768"/>
<gene>
    <name evidence="4" type="ORF">BDV98DRAFT_576837</name>
</gene>
<accession>A0A5C3Q768</accession>
<dbReference type="Proteomes" id="UP000305067">
    <property type="component" value="Unassembled WGS sequence"/>
</dbReference>
<evidence type="ECO:0000256" key="1">
    <source>
        <dbReference type="SAM" id="MobiDB-lite"/>
    </source>
</evidence>
<dbReference type="InterPro" id="IPR055647">
    <property type="entry name" value="DUF7223"/>
</dbReference>
<feature type="compositionally biased region" description="Low complexity" evidence="1">
    <location>
        <begin position="450"/>
        <end position="470"/>
    </location>
</feature>
<evidence type="ECO:0000256" key="2">
    <source>
        <dbReference type="SAM" id="SignalP"/>
    </source>
</evidence>
<feature type="compositionally biased region" description="Acidic residues" evidence="1">
    <location>
        <begin position="435"/>
        <end position="449"/>
    </location>
</feature>
<dbReference type="STRING" id="1884261.A0A5C3Q768"/>
<reference evidence="4 5" key="1">
    <citation type="journal article" date="2019" name="Nat. Ecol. Evol.">
        <title>Megaphylogeny resolves global patterns of mushroom evolution.</title>
        <authorList>
            <person name="Varga T."/>
            <person name="Krizsan K."/>
            <person name="Foldi C."/>
            <person name="Dima B."/>
            <person name="Sanchez-Garcia M."/>
            <person name="Sanchez-Ramirez S."/>
            <person name="Szollosi G.J."/>
            <person name="Szarkandi J.G."/>
            <person name="Papp V."/>
            <person name="Albert L."/>
            <person name="Andreopoulos W."/>
            <person name="Angelini C."/>
            <person name="Antonin V."/>
            <person name="Barry K.W."/>
            <person name="Bougher N.L."/>
            <person name="Buchanan P."/>
            <person name="Buyck B."/>
            <person name="Bense V."/>
            <person name="Catcheside P."/>
            <person name="Chovatia M."/>
            <person name="Cooper J."/>
            <person name="Damon W."/>
            <person name="Desjardin D."/>
            <person name="Finy P."/>
            <person name="Geml J."/>
            <person name="Haridas S."/>
            <person name="Hughes K."/>
            <person name="Justo A."/>
            <person name="Karasinski D."/>
            <person name="Kautmanova I."/>
            <person name="Kiss B."/>
            <person name="Kocsube S."/>
            <person name="Kotiranta H."/>
            <person name="LaButti K.M."/>
            <person name="Lechner B.E."/>
            <person name="Liimatainen K."/>
            <person name="Lipzen A."/>
            <person name="Lukacs Z."/>
            <person name="Mihaltcheva S."/>
            <person name="Morgado L.N."/>
            <person name="Niskanen T."/>
            <person name="Noordeloos M.E."/>
            <person name="Ohm R.A."/>
            <person name="Ortiz-Santana B."/>
            <person name="Ovrebo C."/>
            <person name="Racz N."/>
            <person name="Riley R."/>
            <person name="Savchenko A."/>
            <person name="Shiryaev A."/>
            <person name="Soop K."/>
            <person name="Spirin V."/>
            <person name="Szebenyi C."/>
            <person name="Tomsovsky M."/>
            <person name="Tulloss R.E."/>
            <person name="Uehling J."/>
            <person name="Grigoriev I.V."/>
            <person name="Vagvolgyi C."/>
            <person name="Papp T."/>
            <person name="Martin F.M."/>
            <person name="Miettinen O."/>
            <person name="Hibbett D.S."/>
            <person name="Nagy L.G."/>
        </authorList>
    </citation>
    <scope>NUCLEOTIDE SEQUENCE [LARGE SCALE GENOMIC DNA]</scope>
    <source>
        <strain evidence="4 5">CBS 309.79</strain>
    </source>
</reference>
<name>A0A5C3Q768_9AGAR</name>
<sequence length="716" mass="75561">MFPAKALTSFVLLSLLPGLALSFNDWNVPCVDGECSYDTEFASVTINGAPDFISDITKAGGWTIVDCDANAIDQAIRLVCNNEEECANLDIKAKKNQIVRLPESCGGAPFARVARAWVSEDQELPETVASKLLRRDGSAPEVMAMQLDTEWSEVDQTEYGDITFVVHGANVPGVALALADEIPARLRRSRVARGMTGLEVFRRGLFDIDFEKTADLPPISFDQSFPLFEESIQCSDATDPTISAGASIKATLNAKATADVRVGVVAEGNLLKLKVEKFGLFLGMNAEIKGELDISGNAKAKVDSGKVDLLTLPIGGFSIAGFIDVGPSFKLQGQASASLDINASAKVGLSYKVTNAEFVFPKNDKDTSGFEPGDDSLTLSVAPSSTSRAAVTAHLIPAINVGINAFGSGANIFVNLDASSTAALTLEAGAVIEEEIGGEEEEEKPEAEAEAGAGEEAGAGDAEEAGAGAAEVEESPEAPPAEEGGEEQGAEAEVEAEAEGGAKPEAEGEVEVEGESEVESDADLSVEESADAEPEVAEGDAEVEVLVDESEAPVEDEEESPVVEEPIGGSMMDDEPVEDSMMDGEALEDLMLDGDTSSEFSDMWKRQTSSSVEGCVEITSQLDVNVGADANLFGLFNEKTQFSLFSQKFELFKRCFNKGGEARKRAYPRRALAPAARSPVPQVFEKREIACLPSVPAGLLVDLINTAINAADIIAV</sequence>
<feature type="region of interest" description="Disordered" evidence="1">
    <location>
        <begin position="435"/>
        <end position="571"/>
    </location>
</feature>
<evidence type="ECO:0000259" key="3">
    <source>
        <dbReference type="Pfam" id="PF23865"/>
    </source>
</evidence>
<feature type="signal peptide" evidence="2">
    <location>
        <begin position="1"/>
        <end position="22"/>
    </location>
</feature>
<dbReference type="EMBL" id="ML178868">
    <property type="protein sequence ID" value="TFK96038.1"/>
    <property type="molecule type" value="Genomic_DNA"/>
</dbReference>
<feature type="compositionally biased region" description="Acidic residues" evidence="1">
    <location>
        <begin position="507"/>
        <end position="562"/>
    </location>
</feature>
<dbReference type="Pfam" id="PF23865">
    <property type="entry name" value="DUF7223"/>
    <property type="match status" value="1"/>
</dbReference>
<evidence type="ECO:0000313" key="5">
    <source>
        <dbReference type="Proteomes" id="UP000305067"/>
    </source>
</evidence>
<feature type="domain" description="DUF7223" evidence="3">
    <location>
        <begin position="286"/>
        <end position="441"/>
    </location>
</feature>
<proteinExistence type="predicted"/>
<organism evidence="4 5">
    <name type="scientific">Pterulicium gracile</name>
    <dbReference type="NCBI Taxonomy" id="1884261"/>
    <lineage>
        <taxon>Eukaryota</taxon>
        <taxon>Fungi</taxon>
        <taxon>Dikarya</taxon>
        <taxon>Basidiomycota</taxon>
        <taxon>Agaricomycotina</taxon>
        <taxon>Agaricomycetes</taxon>
        <taxon>Agaricomycetidae</taxon>
        <taxon>Agaricales</taxon>
        <taxon>Pleurotineae</taxon>
        <taxon>Pterulaceae</taxon>
        <taxon>Pterulicium</taxon>
    </lineage>
</organism>
<protein>
    <recommendedName>
        <fullName evidence="3">DUF7223 domain-containing protein</fullName>
    </recommendedName>
</protein>
<evidence type="ECO:0000313" key="4">
    <source>
        <dbReference type="EMBL" id="TFK96038.1"/>
    </source>
</evidence>
<keyword evidence="2" id="KW-0732">Signal</keyword>